<feature type="transmembrane region" description="Helical" evidence="1">
    <location>
        <begin position="219"/>
        <end position="236"/>
    </location>
</feature>
<dbReference type="GeneID" id="66684340"/>
<feature type="transmembrane region" description="Helical" evidence="1">
    <location>
        <begin position="282"/>
        <end position="302"/>
    </location>
</feature>
<dbReference type="AlphaFoldDB" id="A0A1A5IYC6"/>
<keyword evidence="1" id="KW-1133">Transmembrane helix</keyword>
<feature type="transmembrane region" description="Helical" evidence="1">
    <location>
        <begin position="314"/>
        <end position="334"/>
    </location>
</feature>
<keyword evidence="3" id="KW-0012">Acyltransferase</keyword>
<dbReference type="Pfam" id="PF01757">
    <property type="entry name" value="Acyl_transf_3"/>
    <property type="match status" value="1"/>
</dbReference>
<dbReference type="PANTHER" id="PTHR23028:SF131">
    <property type="entry name" value="BLR2367 PROTEIN"/>
    <property type="match status" value="1"/>
</dbReference>
<evidence type="ECO:0000313" key="4">
    <source>
        <dbReference type="Proteomes" id="UP000093748"/>
    </source>
</evidence>
<protein>
    <submittedName>
        <fullName evidence="3">Acyltransferase</fullName>
    </submittedName>
</protein>
<name>A0A1A5IYC6_RHILI</name>
<feature type="transmembrane region" description="Helical" evidence="1">
    <location>
        <begin position="53"/>
        <end position="75"/>
    </location>
</feature>
<gene>
    <name evidence="3" type="ORF">BAE39_20250</name>
</gene>
<dbReference type="GO" id="GO:0016020">
    <property type="term" value="C:membrane"/>
    <property type="evidence" value="ECO:0007669"/>
    <property type="project" value="TreeGrafter"/>
</dbReference>
<dbReference type="EMBL" id="LZTJ01000031">
    <property type="protein sequence ID" value="OBP72862.1"/>
    <property type="molecule type" value="Genomic_DNA"/>
</dbReference>
<accession>A0A1A5IYC6</accession>
<keyword evidence="3" id="KW-0808">Transferase</keyword>
<feature type="domain" description="Acyltransferase 3" evidence="2">
    <location>
        <begin position="13"/>
        <end position="332"/>
    </location>
</feature>
<feature type="transmembrane region" description="Helical" evidence="1">
    <location>
        <begin position="87"/>
        <end position="108"/>
    </location>
</feature>
<sequence>MEMVGNTNSSRLASLDLLRLIAALAVVCFHYLYRGPIAGDIDAGYPAAAPFAIYGYLGVSLFFLISGFVITWSAEGRKWQDFAVARFVRLYPGFLLCMTLTFVVLSIANNPRFPTNFSTYVANLSMFARAFGRPSMDGVYWSIMLEIVFYGWVAALIFAGAFQRWKLAIVAIWLVISAGNELFFGNTAIRILLITSYAPFFAVGILAQQVVAKGRSPAALILLVAAFLLSCQTITFNQGWMQEHYGMAIPYPALLVANGFVFAIFAGALLIRSLVAPSKTVLMLGGLTYPLYLLHQYIGYLSLNALAPLIGKNAAFFVVLLAVLLASFLIWRFVETPLRKPLIRGLTSAIDHIASAGSAYARRNRPVART</sequence>
<reference evidence="4" key="1">
    <citation type="submission" date="2016-06" db="EMBL/GenBank/DDBJ databases">
        <title>NZP2037 Pacbio-Illumina hybrid assembly.</title>
        <authorList>
            <person name="Ramsay J.P."/>
        </authorList>
    </citation>
    <scope>NUCLEOTIDE SEQUENCE [LARGE SCALE GENOMIC DNA]</scope>
    <source>
        <strain evidence="4">R7ANS::ICEMlSym2042</strain>
    </source>
</reference>
<keyword evidence="1" id="KW-0812">Transmembrane</keyword>
<dbReference type="InterPro" id="IPR002656">
    <property type="entry name" value="Acyl_transf_3_dom"/>
</dbReference>
<feature type="transmembrane region" description="Helical" evidence="1">
    <location>
        <begin position="248"/>
        <end position="270"/>
    </location>
</feature>
<dbReference type="PANTHER" id="PTHR23028">
    <property type="entry name" value="ACETYLTRANSFERASE"/>
    <property type="match status" value="1"/>
</dbReference>
<keyword evidence="1" id="KW-0472">Membrane</keyword>
<feature type="transmembrane region" description="Helical" evidence="1">
    <location>
        <begin position="189"/>
        <end position="207"/>
    </location>
</feature>
<evidence type="ECO:0000259" key="2">
    <source>
        <dbReference type="Pfam" id="PF01757"/>
    </source>
</evidence>
<evidence type="ECO:0000256" key="1">
    <source>
        <dbReference type="SAM" id="Phobius"/>
    </source>
</evidence>
<feature type="transmembrane region" description="Helical" evidence="1">
    <location>
        <begin position="12"/>
        <end position="33"/>
    </location>
</feature>
<dbReference type="OrthoDB" id="9807745at2"/>
<dbReference type="InterPro" id="IPR050879">
    <property type="entry name" value="Acyltransferase_3"/>
</dbReference>
<dbReference type="Proteomes" id="UP000093748">
    <property type="component" value="Unassembled WGS sequence"/>
</dbReference>
<feature type="transmembrane region" description="Helical" evidence="1">
    <location>
        <begin position="139"/>
        <end position="158"/>
    </location>
</feature>
<comment type="caution">
    <text evidence="3">The sequence shown here is derived from an EMBL/GenBank/DDBJ whole genome shotgun (WGS) entry which is preliminary data.</text>
</comment>
<organism evidence="3 4">
    <name type="scientific">Rhizobium loti</name>
    <name type="common">Mesorhizobium loti</name>
    <dbReference type="NCBI Taxonomy" id="381"/>
    <lineage>
        <taxon>Bacteria</taxon>
        <taxon>Pseudomonadati</taxon>
        <taxon>Pseudomonadota</taxon>
        <taxon>Alphaproteobacteria</taxon>
        <taxon>Hyphomicrobiales</taxon>
        <taxon>Phyllobacteriaceae</taxon>
        <taxon>Mesorhizobium</taxon>
    </lineage>
</organism>
<dbReference type="GO" id="GO:0016747">
    <property type="term" value="F:acyltransferase activity, transferring groups other than amino-acyl groups"/>
    <property type="evidence" value="ECO:0007669"/>
    <property type="project" value="InterPro"/>
</dbReference>
<feature type="transmembrane region" description="Helical" evidence="1">
    <location>
        <begin position="165"/>
        <end position="183"/>
    </location>
</feature>
<dbReference type="GO" id="GO:0000271">
    <property type="term" value="P:polysaccharide biosynthetic process"/>
    <property type="evidence" value="ECO:0007669"/>
    <property type="project" value="TreeGrafter"/>
</dbReference>
<evidence type="ECO:0000313" key="3">
    <source>
        <dbReference type="EMBL" id="OBP72862.1"/>
    </source>
</evidence>
<dbReference type="RefSeq" id="WP_032930090.1">
    <property type="nucleotide sequence ID" value="NZ_LZTH01000010.1"/>
</dbReference>
<proteinExistence type="predicted"/>